<evidence type="ECO:0000313" key="1">
    <source>
        <dbReference type="EMBL" id="AFZ22015.1"/>
    </source>
</evidence>
<protein>
    <submittedName>
        <fullName evidence="1">Uncharacterized protein</fullName>
    </submittedName>
</protein>
<name>K9WNN5_9CYAN</name>
<keyword evidence="2" id="KW-1185">Reference proteome</keyword>
<accession>K9WNN5</accession>
<gene>
    <name evidence="1" type="ORF">Mic7113_6435</name>
</gene>
<dbReference type="Proteomes" id="UP000010471">
    <property type="component" value="Plasmid pMIC7113.01"/>
</dbReference>
<dbReference type="AlphaFoldDB" id="K9WNN5"/>
<geneLocation type="plasmid" evidence="1 2">
    <name>pMIC7113.01</name>
</geneLocation>
<sequence>MKYQIVVTHPDSPEAYYYDDLSTLWSALVEQALKAIRQYQQDGLLRTVSFDTQPKPEQYIDQNWL</sequence>
<dbReference type="KEGG" id="mic:Mic7113_6435"/>
<keyword evidence="1" id="KW-0614">Plasmid</keyword>
<dbReference type="RefSeq" id="WP_015186142.1">
    <property type="nucleotide sequence ID" value="NC_019739.1"/>
</dbReference>
<reference evidence="1 2" key="1">
    <citation type="submission" date="2012-06" db="EMBL/GenBank/DDBJ databases">
        <title>Finished plasmid 1 of genome of Microcoleus sp. PCC 7113.</title>
        <authorList>
            <consortium name="US DOE Joint Genome Institute"/>
            <person name="Gugger M."/>
            <person name="Coursin T."/>
            <person name="Rippka R."/>
            <person name="Tandeau De Marsac N."/>
            <person name="Huntemann M."/>
            <person name="Wei C.-L."/>
            <person name="Han J."/>
            <person name="Detter J.C."/>
            <person name="Han C."/>
            <person name="Tapia R."/>
            <person name="Chen A."/>
            <person name="Kyrpides N."/>
            <person name="Mavromatis K."/>
            <person name="Markowitz V."/>
            <person name="Szeto E."/>
            <person name="Ivanova N."/>
            <person name="Pagani I."/>
            <person name="Pati A."/>
            <person name="Goodwin L."/>
            <person name="Nordberg H.P."/>
            <person name="Cantor M.N."/>
            <person name="Hua S.X."/>
            <person name="Woyke T."/>
            <person name="Kerfeld C.A."/>
        </authorList>
    </citation>
    <scope>NUCLEOTIDE SEQUENCE [LARGE SCALE GENOMIC DNA]</scope>
    <source>
        <strain evidence="1 2">PCC 7113</strain>
        <plasmid evidence="1 2">pMIC7113.01</plasmid>
    </source>
</reference>
<dbReference type="EMBL" id="CP003631">
    <property type="protein sequence ID" value="AFZ22015.1"/>
    <property type="molecule type" value="Genomic_DNA"/>
</dbReference>
<evidence type="ECO:0000313" key="2">
    <source>
        <dbReference type="Proteomes" id="UP000010471"/>
    </source>
</evidence>
<dbReference type="HOGENOM" id="CLU_2844996_0_0_3"/>
<proteinExistence type="predicted"/>
<organism evidence="1 2">
    <name type="scientific">Allocoleopsis franciscana PCC 7113</name>
    <dbReference type="NCBI Taxonomy" id="1173027"/>
    <lineage>
        <taxon>Bacteria</taxon>
        <taxon>Bacillati</taxon>
        <taxon>Cyanobacteriota</taxon>
        <taxon>Cyanophyceae</taxon>
        <taxon>Coleofasciculales</taxon>
        <taxon>Coleofasciculaceae</taxon>
        <taxon>Allocoleopsis</taxon>
        <taxon>Allocoleopsis franciscana</taxon>
    </lineage>
</organism>